<dbReference type="STRING" id="326424.FRAAL6317"/>
<dbReference type="OrthoDB" id="3894261at2"/>
<keyword evidence="2" id="KW-1185">Reference proteome</keyword>
<dbReference type="RefSeq" id="WP_011607365.1">
    <property type="nucleotide sequence ID" value="NC_008278.1"/>
</dbReference>
<proteinExistence type="predicted"/>
<dbReference type="InterPro" id="IPR027417">
    <property type="entry name" value="P-loop_NTPase"/>
</dbReference>
<gene>
    <name evidence="1" type="ordered locus">FRAAL6317</name>
</gene>
<evidence type="ECO:0000313" key="2">
    <source>
        <dbReference type="Proteomes" id="UP000000657"/>
    </source>
</evidence>
<dbReference type="AlphaFoldDB" id="Q0RC87"/>
<sequence length="874" mass="96749">MGIGEEIRARRLGGARISAQRIFTDRLSEAEAFAGKVDQLRQLRAEHPDVTLDFGAARRNVLAFYGDGGIGKTSLSRELERRFLAADRKNRQAVRIDFSEPAARDPELYILHLRAGLAPLKDFPAFDTGLALYWARQNPGVALADFIAHQSSLGTAAQRQRFARELSEFTQSVLDNAGLVVGGASRAARFAWRQIQNSRVVRDLRKNCPFFEACATEQDTEQLRLHLPLLLAWDLMRIQAKHSTGIAIFLDTFEHVSGQRRSARLGDLEDSVVRSAFFLPTSMFVITSRRRLDWAADIRSPSLEFCGPTVWPGLTDGPASDQHRVGMLSAEDSADYLEHCLADDAGEPVIPAALRREVARLSEGMPLYLDVACNHYLALLGRGHTPAVSDFAGGLPQIVMRLMEDLDDPQSDLLRAAALLRVFDRRTLRVALPELRSSAVEHFLDRSFVLHREDDIFSIHELLQASVRLQDSFTANPWSAEEWAAVAGRLVAYWSALFDDPDSALWQDRRTQALAFWQLVGLYSTLGTSIPELAYIIMQVQLRGVWATIDAGRDQPEALLTEPGRSLLTLLDGMMERQIGDLQRTIDLLAPFSTDSPQPIENNLRRLALYYLGETYDLRGGGDAAATFQTLATGHDDRLAHEALIALAHSRSRDGDNVAALALAQRFDPDLRDGELRYRLHELLGHIWWCAGAFDRAAHHFALTRQTAEEQDSPLLLALARRHLALAQCWSNPMLVLAEIDETEQLNRDLGLPPGIAQCQMSRATALIGQAPLATVDELLGAATDTFTAGGYLDDAIGPVAIGVFAAAAHGDLELANARKAVLFERAEGRRVRHWLAAADIWTLGADPHGRVTWPEGTEVSVAAWTAPLLARRR</sequence>
<reference evidence="1 2" key="1">
    <citation type="journal article" date="2007" name="Genome Res.">
        <title>Genome characteristics of facultatively symbiotic Frankia sp. strains reflect host range and host plant biogeography.</title>
        <authorList>
            <person name="Normand P."/>
            <person name="Lapierre P."/>
            <person name="Tisa L.S."/>
            <person name="Gogarten J.P."/>
            <person name="Alloisio N."/>
            <person name="Bagnarol E."/>
            <person name="Bassi C.A."/>
            <person name="Berry A.M."/>
            <person name="Bickhart D.M."/>
            <person name="Choisne N."/>
            <person name="Couloux A."/>
            <person name="Cournoyer B."/>
            <person name="Cruveiller S."/>
            <person name="Daubin V."/>
            <person name="Demange N."/>
            <person name="Francino M.P."/>
            <person name="Goltsman E."/>
            <person name="Huang Y."/>
            <person name="Kopp O.R."/>
            <person name="Labarre L."/>
            <person name="Lapidus A."/>
            <person name="Lavire C."/>
            <person name="Marechal J."/>
            <person name="Martinez M."/>
            <person name="Mastronunzio J.E."/>
            <person name="Mullin B.C."/>
            <person name="Niemann J."/>
            <person name="Pujic P."/>
            <person name="Rawnsley T."/>
            <person name="Rouy Z."/>
            <person name="Schenowitz C."/>
            <person name="Sellstedt A."/>
            <person name="Tavares F."/>
            <person name="Tomkins J.P."/>
            <person name="Vallenet D."/>
            <person name="Valverde C."/>
            <person name="Wall L.G."/>
            <person name="Wang Y."/>
            <person name="Medigue C."/>
            <person name="Benson D.R."/>
        </authorList>
    </citation>
    <scope>NUCLEOTIDE SEQUENCE [LARGE SCALE GENOMIC DNA]</scope>
    <source>
        <strain evidence="2">DSM 45986 / CECT 9034 / ACN14a</strain>
    </source>
</reference>
<dbReference type="HOGENOM" id="CLU_330354_0_0_11"/>
<dbReference type="eggNOG" id="COG1672">
    <property type="taxonomic scope" value="Bacteria"/>
</dbReference>
<dbReference type="KEGG" id="fal:FRAAL6317"/>
<evidence type="ECO:0000313" key="1">
    <source>
        <dbReference type="EMBL" id="CAJ64940.1"/>
    </source>
</evidence>
<accession>Q0RC87</accession>
<dbReference type="SUPFAM" id="SSF52540">
    <property type="entry name" value="P-loop containing nucleoside triphosphate hydrolases"/>
    <property type="match status" value="1"/>
</dbReference>
<name>Q0RC87_FRAAA</name>
<dbReference type="EMBL" id="CT573213">
    <property type="protein sequence ID" value="CAJ64940.1"/>
    <property type="molecule type" value="Genomic_DNA"/>
</dbReference>
<organism evidence="1 2">
    <name type="scientific">Frankia alni (strain DSM 45986 / CECT 9034 / ACN14a)</name>
    <dbReference type="NCBI Taxonomy" id="326424"/>
    <lineage>
        <taxon>Bacteria</taxon>
        <taxon>Bacillati</taxon>
        <taxon>Actinomycetota</taxon>
        <taxon>Actinomycetes</taxon>
        <taxon>Frankiales</taxon>
        <taxon>Frankiaceae</taxon>
        <taxon>Frankia</taxon>
    </lineage>
</organism>
<protein>
    <recommendedName>
        <fullName evidence="3">Orc1-like AAA ATPase domain-containing protein</fullName>
    </recommendedName>
</protein>
<dbReference type="Proteomes" id="UP000000657">
    <property type="component" value="Chromosome"/>
</dbReference>
<evidence type="ECO:0008006" key="3">
    <source>
        <dbReference type="Google" id="ProtNLM"/>
    </source>
</evidence>